<keyword evidence="2" id="KW-0456">Lyase</keyword>
<dbReference type="OrthoDB" id="1489951at2"/>
<evidence type="ECO:0000313" key="3">
    <source>
        <dbReference type="EMBL" id="RAV14193.1"/>
    </source>
</evidence>
<dbReference type="PANTHER" id="PTHR33542:SF3">
    <property type="entry name" value="SIROHYDROCHLORIN FERROCHELATASE, CHLOROPLASTIC"/>
    <property type="match status" value="1"/>
</dbReference>
<comment type="caution">
    <text evidence="3">The sequence shown here is derived from an EMBL/GenBank/DDBJ whole genome shotgun (WGS) entry which is preliminary data.</text>
</comment>
<dbReference type="PANTHER" id="PTHR33542">
    <property type="entry name" value="SIROHYDROCHLORIN FERROCHELATASE, CHLOROPLASTIC"/>
    <property type="match status" value="1"/>
</dbReference>
<evidence type="ECO:0000313" key="4">
    <source>
        <dbReference type="Proteomes" id="UP000250369"/>
    </source>
</evidence>
<name>A0A329M6A2_9BACL</name>
<reference evidence="3 4" key="1">
    <citation type="journal article" date="2009" name="Int. J. Syst. Evol. Microbiol.">
        <title>Paenibacillus contaminans sp. nov., isolated from a contaminated laboratory plate.</title>
        <authorList>
            <person name="Chou J.H."/>
            <person name="Lee J.H."/>
            <person name="Lin M.C."/>
            <person name="Chang P.S."/>
            <person name="Arun A.B."/>
            <person name="Young C.C."/>
            <person name="Chen W.M."/>
        </authorList>
    </citation>
    <scope>NUCLEOTIDE SEQUENCE [LARGE SCALE GENOMIC DNA]</scope>
    <source>
        <strain evidence="3 4">CKOBP-6</strain>
    </source>
</reference>
<dbReference type="InterPro" id="IPR002762">
    <property type="entry name" value="CbiX-like"/>
</dbReference>
<evidence type="ECO:0000256" key="1">
    <source>
        <dbReference type="ARBA" id="ARBA00022723"/>
    </source>
</evidence>
<dbReference type="Pfam" id="PF01903">
    <property type="entry name" value="CbiX"/>
    <property type="match status" value="1"/>
</dbReference>
<proteinExistence type="predicted"/>
<protein>
    <submittedName>
        <fullName evidence="3">Cobalamin biosynthesis protein CbiX</fullName>
    </submittedName>
</protein>
<dbReference type="Proteomes" id="UP000250369">
    <property type="component" value="Unassembled WGS sequence"/>
</dbReference>
<keyword evidence="4" id="KW-1185">Reference proteome</keyword>
<dbReference type="RefSeq" id="WP_113035102.1">
    <property type="nucleotide sequence ID" value="NZ_QMFB01000027.1"/>
</dbReference>
<dbReference type="EMBL" id="QMFB01000027">
    <property type="protein sequence ID" value="RAV14193.1"/>
    <property type="molecule type" value="Genomic_DNA"/>
</dbReference>
<dbReference type="GO" id="GO:0046872">
    <property type="term" value="F:metal ion binding"/>
    <property type="evidence" value="ECO:0007669"/>
    <property type="project" value="UniProtKB-KW"/>
</dbReference>
<dbReference type="InterPro" id="IPR050963">
    <property type="entry name" value="Sirohydro_Cobaltochel/CbiX"/>
</dbReference>
<dbReference type="AlphaFoldDB" id="A0A329M6A2"/>
<accession>A0A329M6A2</accession>
<dbReference type="GO" id="GO:0016829">
    <property type="term" value="F:lyase activity"/>
    <property type="evidence" value="ECO:0007669"/>
    <property type="project" value="UniProtKB-KW"/>
</dbReference>
<sequence length="271" mass="29647">MSDHSSSSTYGVLIISHGSRSADWVRLVDDAVAAVQAPYGVPVFASYLELVDGRLIQDGITALEEQGVTDIAVVPLFLSSGSTHLDEIRYALGLQAEPMLPTELEPFRVRAKLHWGWPIDDDPDTASLIYANIAPLSANPAEDAVLVVGHGSVEPGFHEKWQQGLNLLAERICALGGYREAGTAMLLPDQLKQRMEQLQSRNPEAAVVIAPFFLSEGYFTRNVIPSRLQGFDYRYNGRALLPSPLVSRWMEKQIAALLTSAGAPNYERTGD</sequence>
<keyword evidence="1" id="KW-0479">Metal-binding</keyword>
<dbReference type="SUPFAM" id="SSF53800">
    <property type="entry name" value="Chelatase"/>
    <property type="match status" value="1"/>
</dbReference>
<evidence type="ECO:0000256" key="2">
    <source>
        <dbReference type="ARBA" id="ARBA00023239"/>
    </source>
</evidence>
<gene>
    <name evidence="3" type="ORF">DQG23_32005</name>
</gene>
<dbReference type="Gene3D" id="3.40.50.1400">
    <property type="match status" value="2"/>
</dbReference>
<organism evidence="3 4">
    <name type="scientific">Paenibacillus contaminans</name>
    <dbReference type="NCBI Taxonomy" id="450362"/>
    <lineage>
        <taxon>Bacteria</taxon>
        <taxon>Bacillati</taxon>
        <taxon>Bacillota</taxon>
        <taxon>Bacilli</taxon>
        <taxon>Bacillales</taxon>
        <taxon>Paenibacillaceae</taxon>
        <taxon>Paenibacillus</taxon>
    </lineage>
</organism>
<dbReference type="CDD" id="cd03416">
    <property type="entry name" value="CbiX_SirB_N"/>
    <property type="match status" value="1"/>
</dbReference>